<keyword evidence="9" id="KW-0413">Isomerase</keyword>
<reference evidence="9 10" key="1">
    <citation type="journal article" date="2017" name="Environ. Microbiol.">
        <title>Genome and epigenome of a novel marine Thaumarchaeota strain suggest viral infection, phosphorothioation DNA modification and multiple restriction systems.</title>
        <authorList>
            <person name="Ahlgren N.A."/>
            <person name="Chen Y."/>
            <person name="Needham D.M."/>
            <person name="Parada A.E."/>
            <person name="Sachdeva R."/>
            <person name="Trinh V."/>
            <person name="Chen T."/>
            <person name="Fuhrman J.A."/>
        </authorList>
    </citation>
    <scope>NUCLEOTIDE SEQUENCE [LARGE SCALE GENOMIC DNA]</scope>
    <source>
        <strain evidence="9 10">SPOT01</strain>
    </source>
</reference>
<keyword evidence="10" id="KW-1185">Reference proteome</keyword>
<accession>A0A2Z2HQB1</accession>
<evidence type="ECO:0000313" key="10">
    <source>
        <dbReference type="Proteomes" id="UP000249949"/>
    </source>
</evidence>
<evidence type="ECO:0000313" key="9">
    <source>
        <dbReference type="EMBL" id="ARS65287.1"/>
    </source>
</evidence>
<evidence type="ECO:0000256" key="5">
    <source>
        <dbReference type="ARBA" id="ARBA00022898"/>
    </source>
</evidence>
<comment type="cofactor">
    <cofactor evidence="1 8">
        <name>pyridoxal 5'-phosphate</name>
        <dbReference type="ChEBI" id="CHEBI:597326"/>
    </cofactor>
</comment>
<dbReference type="GO" id="GO:0046872">
    <property type="term" value="F:metal ion binding"/>
    <property type="evidence" value="ECO:0007669"/>
    <property type="project" value="UniProtKB-KW"/>
</dbReference>
<evidence type="ECO:0000256" key="4">
    <source>
        <dbReference type="ARBA" id="ARBA00022723"/>
    </source>
</evidence>
<sequence>MLSDQDYIEKLPIITHYFVPIIDVTFNKGFSTSLKMTYQKSIWNETPSMKSYTLSNFRQLPQIQQLSEEKQFEMEVVGNVLPFKANNYVVEQLIDWNNIPNDPIFVLTFPQKGMLKPEHYDMMADALKNNADKKEITKIANEIRLQLNPHPAGQMELNVPTLNDGTKLYGMQHKYKETCLFFPSQSQTCHAYCSFCFRWPQFVGMDEMKFAMQEGEQLVQYVREHPEITDVLFTGGDPMIMKAKIFSKYIDAIIDANLPNLKTIRIGTKALAYWPYKFLTDSDSQEMLQVFKKITESGLHLAFMAHFNHLNELSTPAVKDAIKEVRKTGAQIRTQSPLLTHINDDAEMWAKMWTKQVELGCIPYYMFVVRDTGAQHYFGISLIKAHEIFKKAYSSVSGIARTVRGPSMSATPGKVHVMGTTNVNDQKVIVLRFIQGRNPDWVDVPFFAKYDENAIWLDDLKPISDEKFFFEEGMIEIQKNKLN</sequence>
<evidence type="ECO:0000256" key="7">
    <source>
        <dbReference type="ARBA" id="ARBA00023014"/>
    </source>
</evidence>
<dbReference type="PANTHER" id="PTHR30538:SF0">
    <property type="entry name" value="L-LYSINE 2,3-AMINOMUTASE AQ_1632-RELATED"/>
    <property type="match status" value="1"/>
</dbReference>
<keyword evidence="2" id="KW-0004">4Fe-4S</keyword>
<keyword evidence="4" id="KW-0479">Metal-binding</keyword>
<keyword evidence="3" id="KW-0949">S-adenosyl-L-methionine</keyword>
<dbReference type="Proteomes" id="UP000249949">
    <property type="component" value="Chromosome"/>
</dbReference>
<dbReference type="InterPro" id="IPR013785">
    <property type="entry name" value="Aldolase_TIM"/>
</dbReference>
<dbReference type="AlphaFoldDB" id="A0A2Z2HQB1"/>
<keyword evidence="6" id="KW-0408">Iron</keyword>
<organism evidence="9 10">
    <name type="scientific">Candidatus Nitrosomarinus catalinensis</name>
    <dbReference type="NCBI Taxonomy" id="1898749"/>
    <lineage>
        <taxon>Archaea</taxon>
        <taxon>Nitrososphaerota</taxon>
        <taxon>Nitrososphaeria</taxon>
        <taxon>Nitrosopumilales</taxon>
        <taxon>Nitrosopumilaceae</taxon>
        <taxon>Candidatus Nitrosomarinus</taxon>
    </lineage>
</organism>
<dbReference type="SUPFAM" id="SSF102114">
    <property type="entry name" value="Radical SAM enzymes"/>
    <property type="match status" value="1"/>
</dbReference>
<dbReference type="EC" id="5.4.3.2" evidence="9"/>
<evidence type="ECO:0000256" key="2">
    <source>
        <dbReference type="ARBA" id="ARBA00022485"/>
    </source>
</evidence>
<dbReference type="SFLD" id="SFLDG01070">
    <property type="entry name" value="PLP-dependent"/>
    <property type="match status" value="1"/>
</dbReference>
<evidence type="ECO:0000256" key="3">
    <source>
        <dbReference type="ARBA" id="ARBA00022691"/>
    </source>
</evidence>
<dbReference type="KEGG" id="nct:NMSP_1689"/>
<dbReference type="InterPro" id="IPR058240">
    <property type="entry name" value="rSAM_sf"/>
</dbReference>
<evidence type="ECO:0000256" key="8">
    <source>
        <dbReference type="PIRSR" id="PIRSR603739-50"/>
    </source>
</evidence>
<dbReference type="GO" id="GO:0051539">
    <property type="term" value="F:4 iron, 4 sulfur cluster binding"/>
    <property type="evidence" value="ECO:0007669"/>
    <property type="project" value="UniProtKB-KW"/>
</dbReference>
<feature type="modified residue" description="N6-(pyridoxal phosphate)lysine" evidence="8">
    <location>
        <position position="414"/>
    </location>
</feature>
<dbReference type="InterPro" id="IPR007197">
    <property type="entry name" value="rSAM"/>
</dbReference>
<name>A0A2Z2HQB1_9ARCH</name>
<dbReference type="Gene3D" id="3.20.20.70">
    <property type="entry name" value="Aldolase class I"/>
    <property type="match status" value="1"/>
</dbReference>
<gene>
    <name evidence="9" type="primary">ablA</name>
    <name evidence="9" type="ORF">NMSP_1689</name>
</gene>
<dbReference type="InterPro" id="IPR003739">
    <property type="entry name" value="Lys_aminomutase/Glu_NH3_mut"/>
</dbReference>
<protein>
    <submittedName>
        <fullName evidence="9">L-lysine 2,3-aminomutase</fullName>
        <ecNumber evidence="9">5.4.3.2</ecNumber>
    </submittedName>
</protein>
<dbReference type="PANTHER" id="PTHR30538">
    <property type="entry name" value="LYSINE 2,3-AMINOMUTASE-RELATED"/>
    <property type="match status" value="1"/>
</dbReference>
<keyword evidence="5 8" id="KW-0663">Pyridoxal phosphate</keyword>
<evidence type="ECO:0000256" key="6">
    <source>
        <dbReference type="ARBA" id="ARBA00023004"/>
    </source>
</evidence>
<evidence type="ECO:0000256" key="1">
    <source>
        <dbReference type="ARBA" id="ARBA00001933"/>
    </source>
</evidence>
<dbReference type="SFLD" id="SFLDS00029">
    <property type="entry name" value="Radical_SAM"/>
    <property type="match status" value="1"/>
</dbReference>
<dbReference type="GO" id="GO:0050066">
    <property type="term" value="F:L-lysine 2,3-aminomutase activity"/>
    <property type="evidence" value="ECO:0007669"/>
    <property type="project" value="UniProtKB-EC"/>
</dbReference>
<keyword evidence="7" id="KW-0411">Iron-sulfur</keyword>
<dbReference type="CDD" id="cd01335">
    <property type="entry name" value="Radical_SAM"/>
    <property type="match status" value="1"/>
</dbReference>
<dbReference type="EMBL" id="CP021324">
    <property type="protein sequence ID" value="ARS65287.1"/>
    <property type="molecule type" value="Genomic_DNA"/>
</dbReference>
<proteinExistence type="predicted"/>